<sequence length="444" mass="49069">MPPSDEDDWSDSDEELGSEVETSVLLGISDGPITSDNELADAAVSRIGGHPAFLPTNEPPISSSQCKICSFPMELLVQMWCPFENSPMDRALYVWGCANPGCQRKNGSVRAWRGLRFNEKYAAKLQTKLARKREQEETKRLGELAKLGSKTNPFSVTSTKTTSSFALGAQIFGDPASGANSSNETVKKELSENEESDNESATSEQTLLIAMTNATLSESPWAAASAYLPPLYLSTASEYLPPKPKAKVPFGAQVSELAVEEGGKDISWAFEPYENSLEVDQVFERFIKRVGYEGEQCIRYDLNGTPLPFSSDKIFETLFPTPSSDPLPVTKPDFKVVFPQRRTYSPSSSVLSPCPSCKGKRVFECQLMPNLINILRGVESNSKKLSDEERRAAVQKTLKGGSEKGMEWGTCMIFSCENDCRIDAVGKEEKDVWREELVLVQWDV</sequence>
<keyword evidence="4" id="KW-1185">Reference proteome</keyword>
<evidence type="ECO:0000256" key="1">
    <source>
        <dbReference type="SAM" id="MobiDB-lite"/>
    </source>
</evidence>
<evidence type="ECO:0000313" key="4">
    <source>
        <dbReference type="Proteomes" id="UP001150217"/>
    </source>
</evidence>
<feature type="domain" description="Programmed cell death protein 2 C-terminal" evidence="2">
    <location>
        <begin position="280"/>
        <end position="442"/>
    </location>
</feature>
<dbReference type="Proteomes" id="UP001150217">
    <property type="component" value="Unassembled WGS sequence"/>
</dbReference>
<comment type="caution">
    <text evidence="3">The sequence shown here is derived from an EMBL/GenBank/DDBJ whole genome shotgun (WGS) entry which is preliminary data.</text>
</comment>
<name>A0ABQ8UXB7_9AGAR</name>
<evidence type="ECO:0000313" key="3">
    <source>
        <dbReference type="EMBL" id="KAJ4464695.1"/>
    </source>
</evidence>
<dbReference type="InterPro" id="IPR007320">
    <property type="entry name" value="PDCD2_C"/>
</dbReference>
<evidence type="ECO:0000259" key="2">
    <source>
        <dbReference type="Pfam" id="PF04194"/>
    </source>
</evidence>
<dbReference type="PANTHER" id="PTHR47524">
    <property type="entry name" value="20S RRNA ACCUMULATION PROTEIN 4"/>
    <property type="match status" value="1"/>
</dbReference>
<reference evidence="3" key="1">
    <citation type="submission" date="2022-08" db="EMBL/GenBank/DDBJ databases">
        <title>A Global Phylogenomic Analysis of the Shiitake Genus Lentinula.</title>
        <authorList>
            <consortium name="DOE Joint Genome Institute"/>
            <person name="Sierra-Patev S."/>
            <person name="Min B."/>
            <person name="Naranjo-Ortiz M."/>
            <person name="Looney B."/>
            <person name="Konkel Z."/>
            <person name="Slot J.C."/>
            <person name="Sakamoto Y."/>
            <person name="Steenwyk J.L."/>
            <person name="Rokas A."/>
            <person name="Carro J."/>
            <person name="Camarero S."/>
            <person name="Ferreira P."/>
            <person name="Molpeceres G."/>
            <person name="Ruiz-Duenas F.J."/>
            <person name="Serrano A."/>
            <person name="Henrissat B."/>
            <person name="Drula E."/>
            <person name="Hughes K.W."/>
            <person name="Mata J.L."/>
            <person name="Ishikawa N.K."/>
            <person name="Vargas-Isla R."/>
            <person name="Ushijima S."/>
            <person name="Smith C.A."/>
            <person name="Ahrendt S."/>
            <person name="Andreopoulos W."/>
            <person name="He G."/>
            <person name="Labutti K."/>
            <person name="Lipzen A."/>
            <person name="Ng V."/>
            <person name="Riley R."/>
            <person name="Sandor L."/>
            <person name="Barry K."/>
            <person name="Martinez A.T."/>
            <person name="Xiao Y."/>
            <person name="Gibbons J.G."/>
            <person name="Terashima K."/>
            <person name="Grigoriev I.V."/>
            <person name="Hibbett D.S."/>
        </authorList>
    </citation>
    <scope>NUCLEOTIDE SEQUENCE</scope>
    <source>
        <strain evidence="3">RHP3577 ss4</strain>
    </source>
</reference>
<dbReference type="EMBL" id="JANVFT010000136">
    <property type="protein sequence ID" value="KAJ4464695.1"/>
    <property type="molecule type" value="Genomic_DNA"/>
</dbReference>
<dbReference type="PANTHER" id="PTHR47524:SF1">
    <property type="entry name" value="20S RRNA ACCUMULATION PROTEIN 4"/>
    <property type="match status" value="1"/>
</dbReference>
<gene>
    <name evidence="3" type="ORF">C8R41DRAFT_782508</name>
</gene>
<organism evidence="3 4">
    <name type="scientific">Lentinula lateritia</name>
    <dbReference type="NCBI Taxonomy" id="40482"/>
    <lineage>
        <taxon>Eukaryota</taxon>
        <taxon>Fungi</taxon>
        <taxon>Dikarya</taxon>
        <taxon>Basidiomycota</taxon>
        <taxon>Agaricomycotina</taxon>
        <taxon>Agaricomycetes</taxon>
        <taxon>Agaricomycetidae</taxon>
        <taxon>Agaricales</taxon>
        <taxon>Marasmiineae</taxon>
        <taxon>Omphalotaceae</taxon>
        <taxon>Lentinula</taxon>
    </lineage>
</organism>
<feature type="region of interest" description="Disordered" evidence="1">
    <location>
        <begin position="1"/>
        <end position="21"/>
    </location>
</feature>
<dbReference type="Pfam" id="PF04194">
    <property type="entry name" value="PDCD2_C"/>
    <property type="match status" value="1"/>
</dbReference>
<feature type="region of interest" description="Disordered" evidence="1">
    <location>
        <begin position="176"/>
        <end position="203"/>
    </location>
</feature>
<protein>
    <submittedName>
        <fullName evidence="3">Programmed cell death protein 2</fullName>
    </submittedName>
</protein>
<feature type="compositionally biased region" description="Acidic residues" evidence="1">
    <location>
        <begin position="1"/>
        <end position="18"/>
    </location>
</feature>
<accession>A0ABQ8UXB7</accession>
<proteinExistence type="predicted"/>